<keyword evidence="1" id="KW-0732">Signal</keyword>
<comment type="caution">
    <text evidence="2">The sequence shown here is derived from an EMBL/GenBank/DDBJ whole genome shotgun (WGS) entry which is preliminary data.</text>
</comment>
<sequence length="92" mass="10196">MIKLFLGMTICALSANSFAQAMAEGVVRRIDLDNNKITIRHGDIKALDMPPMTMVFVAKQPALLKSLQPGDEVEFEAFEVNGQYLVGKIKKK</sequence>
<name>A0A953NBH0_9BURK</name>
<dbReference type="InterPro" id="IPR042230">
    <property type="entry name" value="CusF_sf"/>
</dbReference>
<dbReference type="Pfam" id="PF11604">
    <property type="entry name" value="CusF_Ec"/>
    <property type="match status" value="1"/>
</dbReference>
<dbReference type="Proteomes" id="UP000739565">
    <property type="component" value="Unassembled WGS sequence"/>
</dbReference>
<organism evidence="2 3">
    <name type="scientific">Zwartia hollandica</name>
    <dbReference type="NCBI Taxonomy" id="324606"/>
    <lineage>
        <taxon>Bacteria</taxon>
        <taxon>Pseudomonadati</taxon>
        <taxon>Pseudomonadota</taxon>
        <taxon>Betaproteobacteria</taxon>
        <taxon>Burkholderiales</taxon>
        <taxon>Alcaligenaceae</taxon>
        <taxon>Zwartia</taxon>
    </lineage>
</organism>
<keyword evidence="3" id="KW-1185">Reference proteome</keyword>
<evidence type="ECO:0000256" key="1">
    <source>
        <dbReference type="SAM" id="SignalP"/>
    </source>
</evidence>
<reference evidence="2" key="1">
    <citation type="submission" date="2021-07" db="EMBL/GenBank/DDBJ databases">
        <title>New genus and species of the family Alcaligenaceae.</title>
        <authorList>
            <person name="Hahn M.W."/>
        </authorList>
    </citation>
    <scope>NUCLEOTIDE SEQUENCE</scope>
    <source>
        <strain evidence="2">LF4-65</strain>
    </source>
</reference>
<dbReference type="Gene3D" id="2.40.50.320">
    <property type="entry name" value="Copper binding periplasmic protein CusF"/>
    <property type="match status" value="1"/>
</dbReference>
<feature type="signal peptide" evidence="1">
    <location>
        <begin position="1"/>
        <end position="19"/>
    </location>
</feature>
<gene>
    <name evidence="2" type="ORF">KZZ10_08105</name>
</gene>
<feature type="chain" id="PRO_5037624911" evidence="1">
    <location>
        <begin position="20"/>
        <end position="92"/>
    </location>
</feature>
<accession>A0A953NBH0</accession>
<evidence type="ECO:0000313" key="3">
    <source>
        <dbReference type="Proteomes" id="UP000739565"/>
    </source>
</evidence>
<dbReference type="AlphaFoldDB" id="A0A953NBH0"/>
<dbReference type="EMBL" id="JAHXRI010000006">
    <property type="protein sequence ID" value="MBZ1350609.1"/>
    <property type="molecule type" value="Genomic_DNA"/>
</dbReference>
<evidence type="ECO:0000313" key="2">
    <source>
        <dbReference type="EMBL" id="MBZ1350609.1"/>
    </source>
</evidence>
<proteinExistence type="predicted"/>
<dbReference type="InterPro" id="IPR021647">
    <property type="entry name" value="CusF_Ec"/>
</dbReference>
<protein>
    <submittedName>
        <fullName evidence="2">Copper-binding protein</fullName>
    </submittedName>
</protein>